<keyword evidence="2 4" id="KW-0378">Hydrolase</keyword>
<evidence type="ECO:0000313" key="9">
    <source>
        <dbReference type="Proteomes" id="UP000039865"/>
    </source>
</evidence>
<keyword evidence="5" id="KW-0732">Signal</keyword>
<dbReference type="Pfam" id="PF18564">
    <property type="entry name" value="Glyco_hydro_5_C"/>
    <property type="match status" value="1"/>
</dbReference>
<dbReference type="GO" id="GO:1901136">
    <property type="term" value="P:carbohydrate derivative catabolic process"/>
    <property type="evidence" value="ECO:0007669"/>
    <property type="project" value="UniProtKB-ARBA"/>
</dbReference>
<dbReference type="PANTHER" id="PTHR31308">
    <property type="match status" value="1"/>
</dbReference>
<dbReference type="GO" id="GO:0004553">
    <property type="term" value="F:hydrolase activity, hydrolyzing O-glycosyl compounds"/>
    <property type="evidence" value="ECO:0007669"/>
    <property type="project" value="InterPro"/>
</dbReference>
<evidence type="ECO:0000256" key="1">
    <source>
        <dbReference type="ARBA" id="ARBA00005641"/>
    </source>
</evidence>
<dbReference type="InParanoid" id="A0A078A1D8"/>
<dbReference type="SUPFAM" id="SSF51445">
    <property type="entry name" value="(Trans)glycosidases"/>
    <property type="match status" value="1"/>
</dbReference>
<dbReference type="EMBL" id="CCKQ01003478">
    <property type="protein sequence ID" value="CDW74594.1"/>
    <property type="molecule type" value="Genomic_DNA"/>
</dbReference>
<dbReference type="InterPro" id="IPR052066">
    <property type="entry name" value="Glycosphingolipid_Hydrolases"/>
</dbReference>
<feature type="domain" description="Glycoside hydrolase family 5" evidence="6">
    <location>
        <begin position="206"/>
        <end position="414"/>
    </location>
</feature>
<gene>
    <name evidence="8" type="primary">Contig716.g791</name>
    <name evidence="8" type="ORF">STYLEM_3574</name>
</gene>
<dbReference type="AlphaFoldDB" id="A0A078A1D8"/>
<dbReference type="Pfam" id="PF00150">
    <property type="entry name" value="Cellulase"/>
    <property type="match status" value="2"/>
</dbReference>
<accession>A0A078A1D8</accession>
<reference evidence="8 9" key="1">
    <citation type="submission" date="2014-06" db="EMBL/GenBank/DDBJ databases">
        <authorList>
            <person name="Swart Estienne"/>
        </authorList>
    </citation>
    <scope>NUCLEOTIDE SEQUENCE [LARGE SCALE GENOMIC DNA]</scope>
    <source>
        <strain evidence="8 9">130c</strain>
    </source>
</reference>
<evidence type="ECO:0000259" key="6">
    <source>
        <dbReference type="Pfam" id="PF00150"/>
    </source>
</evidence>
<name>A0A078A1D8_STYLE</name>
<dbReference type="OMA" id="WSLSYTS"/>
<protein>
    <submittedName>
        <fullName evidence="8">Endoglycoceramidase-like protein</fullName>
    </submittedName>
</protein>
<dbReference type="InterPro" id="IPR017853">
    <property type="entry name" value="GH"/>
</dbReference>
<dbReference type="GO" id="GO:0000272">
    <property type="term" value="P:polysaccharide catabolic process"/>
    <property type="evidence" value="ECO:0007669"/>
    <property type="project" value="InterPro"/>
</dbReference>
<dbReference type="InterPro" id="IPR041036">
    <property type="entry name" value="GH5_C"/>
</dbReference>
<dbReference type="Gene3D" id="3.20.20.80">
    <property type="entry name" value="Glycosidases"/>
    <property type="match status" value="1"/>
</dbReference>
<evidence type="ECO:0000256" key="3">
    <source>
        <dbReference type="ARBA" id="ARBA00023295"/>
    </source>
</evidence>
<dbReference type="InterPro" id="IPR001547">
    <property type="entry name" value="Glyco_hydro_5"/>
</dbReference>
<keyword evidence="9" id="KW-1185">Reference proteome</keyword>
<feature type="domain" description="Glycoside hydrolase family 5 C-terminal" evidence="7">
    <location>
        <begin position="446"/>
        <end position="507"/>
    </location>
</feature>
<keyword evidence="3 4" id="KW-0326">Glycosidase</keyword>
<evidence type="ECO:0000313" key="8">
    <source>
        <dbReference type="EMBL" id="CDW74594.1"/>
    </source>
</evidence>
<dbReference type="OrthoDB" id="1887033at2759"/>
<feature type="signal peptide" evidence="5">
    <location>
        <begin position="1"/>
        <end position="16"/>
    </location>
</feature>
<evidence type="ECO:0000256" key="4">
    <source>
        <dbReference type="RuleBase" id="RU361153"/>
    </source>
</evidence>
<dbReference type="PANTHER" id="PTHR31308:SF3">
    <property type="entry name" value="ENDOGLYCOCERAMIDASE"/>
    <property type="match status" value="1"/>
</dbReference>
<sequence length="557" mass="62857">MLKVLTTIATVGFALAQKGAIKVNPESRLMEDAHNRSVLFHGVNVVYKVDPYIPSNDKFDPQLSMTDEDIDNLVKWGFNFVRLGVMWEAVERSPDVFNHTYLQEVEKLVNKMGEKGIYTLVDAHQDVFARHICGEGVPDFYASDDILDHKCTGGLIPWIATLIGACKSIKDYGFRFDQNGDPLIEDCQKNNFAGYYPSPESVSGFNRLYENIGGLQDKFINYWEYVSQYFANNQYVLGYDPINEPFPSNILTEPSLVYHPGKFDEEKLQPLYKRAYEKYYKADKSKIMFFESAEFPDEIGILGGFVFHLGFTEPPGGANNLTTQVLNDHSYCCQLSSDICATGEPSLDKAKECRDWHEDRINTRSEDAQKYGIPLFISEFGACLNSSSCVQEIKSLTDVCDEHLVGWAYWQYKNFADLTTSAGTASEGFFNNDGTLQDAKVKALARTYLQSTQGVLKSMNFNTENADFSASFVADTSITQPTVIYWSQEFWYPQGFSMKLTDSKGQVLALDTDYKLDQSTPNYTKVQIINSALNQQLISLTLHAKYIEAVSVQALIQ</sequence>
<evidence type="ECO:0000259" key="7">
    <source>
        <dbReference type="Pfam" id="PF18564"/>
    </source>
</evidence>
<dbReference type="InterPro" id="IPR013780">
    <property type="entry name" value="Glyco_hydro_b"/>
</dbReference>
<organism evidence="8 9">
    <name type="scientific">Stylonychia lemnae</name>
    <name type="common">Ciliate</name>
    <dbReference type="NCBI Taxonomy" id="5949"/>
    <lineage>
        <taxon>Eukaryota</taxon>
        <taxon>Sar</taxon>
        <taxon>Alveolata</taxon>
        <taxon>Ciliophora</taxon>
        <taxon>Intramacronucleata</taxon>
        <taxon>Spirotrichea</taxon>
        <taxon>Stichotrichia</taxon>
        <taxon>Sporadotrichida</taxon>
        <taxon>Oxytrichidae</taxon>
        <taxon>Stylonychinae</taxon>
        <taxon>Stylonychia</taxon>
    </lineage>
</organism>
<dbReference type="GO" id="GO:0016042">
    <property type="term" value="P:lipid catabolic process"/>
    <property type="evidence" value="ECO:0007669"/>
    <property type="project" value="UniProtKB-ARBA"/>
</dbReference>
<feature type="domain" description="Glycoside hydrolase family 5" evidence="6">
    <location>
        <begin position="65"/>
        <end position="126"/>
    </location>
</feature>
<evidence type="ECO:0000256" key="2">
    <source>
        <dbReference type="ARBA" id="ARBA00022801"/>
    </source>
</evidence>
<evidence type="ECO:0000256" key="5">
    <source>
        <dbReference type="SAM" id="SignalP"/>
    </source>
</evidence>
<dbReference type="Proteomes" id="UP000039865">
    <property type="component" value="Unassembled WGS sequence"/>
</dbReference>
<proteinExistence type="inferred from homology"/>
<feature type="chain" id="PRO_5001729197" evidence="5">
    <location>
        <begin position="17"/>
        <end position="557"/>
    </location>
</feature>
<dbReference type="Gene3D" id="2.60.40.1180">
    <property type="entry name" value="Golgi alpha-mannosidase II"/>
    <property type="match status" value="1"/>
</dbReference>
<comment type="similarity">
    <text evidence="1 4">Belongs to the glycosyl hydrolase 5 (cellulase A) family.</text>
</comment>